<dbReference type="eggNOG" id="COG2197">
    <property type="taxonomic scope" value="Bacteria"/>
</dbReference>
<dbReference type="RefSeq" id="WP_042455816.1">
    <property type="nucleotide sequence ID" value="NZ_BBPN01000038.1"/>
</dbReference>
<dbReference type="OrthoDB" id="9808843at2"/>
<keyword evidence="4" id="KW-0804">Transcription</keyword>
<dbReference type="STRING" id="235985.SAMN05414137_10545"/>
<feature type="domain" description="HTH luxR-type" evidence="6">
    <location>
        <begin position="159"/>
        <end position="229"/>
    </location>
</feature>
<dbReference type="PANTHER" id="PTHR43214">
    <property type="entry name" value="TWO-COMPONENT RESPONSE REGULATOR"/>
    <property type="match status" value="1"/>
</dbReference>
<dbReference type="SUPFAM" id="SSF52172">
    <property type="entry name" value="CheY-like"/>
    <property type="match status" value="1"/>
</dbReference>
<feature type="domain" description="Response regulatory" evidence="7">
    <location>
        <begin position="11"/>
        <end position="137"/>
    </location>
</feature>
<proteinExistence type="predicted"/>
<dbReference type="SMART" id="SM00448">
    <property type="entry name" value="REC"/>
    <property type="match status" value="1"/>
</dbReference>
<accession>A0A1H7LUC4</accession>
<dbReference type="SUPFAM" id="SSF46894">
    <property type="entry name" value="C-terminal effector domain of the bipartite response regulators"/>
    <property type="match status" value="1"/>
</dbReference>
<dbReference type="AlphaFoldDB" id="A0A1H7LUC4"/>
<name>A0A1H7LUC4_STRJI</name>
<dbReference type="CDD" id="cd06170">
    <property type="entry name" value="LuxR_C_like"/>
    <property type="match status" value="1"/>
</dbReference>
<dbReference type="PANTHER" id="PTHR43214:SF24">
    <property type="entry name" value="TRANSCRIPTIONAL REGULATORY PROTEIN NARL-RELATED"/>
    <property type="match status" value="1"/>
</dbReference>
<evidence type="ECO:0000256" key="3">
    <source>
        <dbReference type="ARBA" id="ARBA00023125"/>
    </source>
</evidence>
<dbReference type="InterPro" id="IPR001789">
    <property type="entry name" value="Sig_transdc_resp-reg_receiver"/>
</dbReference>
<dbReference type="InterPro" id="IPR011006">
    <property type="entry name" value="CheY-like_superfamily"/>
</dbReference>
<dbReference type="InterPro" id="IPR016032">
    <property type="entry name" value="Sig_transdc_resp-reg_C-effctor"/>
</dbReference>
<evidence type="ECO:0000313" key="9">
    <source>
        <dbReference type="Proteomes" id="UP000183015"/>
    </source>
</evidence>
<dbReference type="InterPro" id="IPR039420">
    <property type="entry name" value="WalR-like"/>
</dbReference>
<dbReference type="EMBL" id="FOAZ01000005">
    <property type="protein sequence ID" value="SEL02540.1"/>
    <property type="molecule type" value="Genomic_DNA"/>
</dbReference>
<dbReference type="Pfam" id="PF00072">
    <property type="entry name" value="Response_reg"/>
    <property type="match status" value="1"/>
</dbReference>
<feature type="modified residue" description="4-aspartylphosphate" evidence="5">
    <location>
        <position position="67"/>
    </location>
</feature>
<evidence type="ECO:0000259" key="7">
    <source>
        <dbReference type="PROSITE" id="PS50110"/>
    </source>
</evidence>
<dbReference type="GO" id="GO:0006355">
    <property type="term" value="P:regulation of DNA-templated transcription"/>
    <property type="evidence" value="ECO:0007669"/>
    <property type="project" value="InterPro"/>
</dbReference>
<evidence type="ECO:0000313" key="8">
    <source>
        <dbReference type="EMBL" id="SEL02540.1"/>
    </source>
</evidence>
<gene>
    <name evidence="8" type="ORF">SAMN05414137_10545</name>
</gene>
<dbReference type="GO" id="GO:0000160">
    <property type="term" value="P:phosphorelay signal transduction system"/>
    <property type="evidence" value="ECO:0007669"/>
    <property type="project" value="InterPro"/>
</dbReference>
<keyword evidence="1 5" id="KW-0597">Phosphoprotein</keyword>
<dbReference type="Proteomes" id="UP000183015">
    <property type="component" value="Unassembled WGS sequence"/>
</dbReference>
<keyword evidence="2" id="KW-0805">Transcription regulation</keyword>
<protein>
    <submittedName>
        <fullName evidence="8">DNA-binding response regulator, NarL/FixJ family, contains REC and HTH domains</fullName>
    </submittedName>
</protein>
<dbReference type="PROSITE" id="PS50043">
    <property type="entry name" value="HTH_LUXR_2"/>
    <property type="match status" value="1"/>
</dbReference>
<keyword evidence="3 8" id="KW-0238">DNA-binding</keyword>
<dbReference type="GO" id="GO:0003677">
    <property type="term" value="F:DNA binding"/>
    <property type="evidence" value="ECO:0007669"/>
    <property type="project" value="UniProtKB-KW"/>
</dbReference>
<dbReference type="SMART" id="SM00421">
    <property type="entry name" value="HTH_LUXR"/>
    <property type="match status" value="1"/>
</dbReference>
<dbReference type="PROSITE" id="PS50110">
    <property type="entry name" value="RESPONSE_REGULATORY"/>
    <property type="match status" value="1"/>
</dbReference>
<organism evidence="8 9">
    <name type="scientific">Streptacidiphilus jiangxiensis</name>
    <dbReference type="NCBI Taxonomy" id="235985"/>
    <lineage>
        <taxon>Bacteria</taxon>
        <taxon>Bacillati</taxon>
        <taxon>Actinomycetota</taxon>
        <taxon>Actinomycetes</taxon>
        <taxon>Kitasatosporales</taxon>
        <taxon>Streptomycetaceae</taxon>
        <taxon>Streptacidiphilus</taxon>
    </lineage>
</organism>
<evidence type="ECO:0000256" key="1">
    <source>
        <dbReference type="ARBA" id="ARBA00022553"/>
    </source>
</evidence>
<dbReference type="Pfam" id="PF00196">
    <property type="entry name" value="GerE"/>
    <property type="match status" value="1"/>
</dbReference>
<dbReference type="Gene3D" id="3.40.50.2300">
    <property type="match status" value="1"/>
</dbReference>
<sequence>MPAELPDAPLRVVIAEDSVLLREGLTRLLTDRGLTVVGTVEDGEALVALVDELAASPEGAPDVVVADVRMPPTHTDEGVRACIALRERHPGVGTLVLSQYVEERYASELLAGSTRGVGYLLKDRVAEVREFVDAVTRVAGGGTALDPEVVAQLLGRSRKRDVLADLTPREREVLGLMAEGRSNAAVARLLVVSDGAVEKHVSNIFAKLGLAQSPEDHRRVLAVVAYLNS</sequence>
<dbReference type="InterPro" id="IPR000792">
    <property type="entry name" value="Tscrpt_reg_LuxR_C"/>
</dbReference>
<keyword evidence="9" id="KW-1185">Reference proteome</keyword>
<dbReference type="CDD" id="cd17535">
    <property type="entry name" value="REC_NarL-like"/>
    <property type="match status" value="1"/>
</dbReference>
<reference evidence="9" key="1">
    <citation type="submission" date="2016-10" db="EMBL/GenBank/DDBJ databases">
        <authorList>
            <person name="Varghese N."/>
        </authorList>
    </citation>
    <scope>NUCLEOTIDE SEQUENCE [LARGE SCALE GENOMIC DNA]</scope>
    <source>
        <strain evidence="9">DSM 45096 / BCRC 16803 / CGMCC 4.1857 / CIP 109030 / JCM 12277 / KCTC 19219 / NBRC 100920 / 33214</strain>
    </source>
</reference>
<evidence type="ECO:0000256" key="5">
    <source>
        <dbReference type="PROSITE-ProRule" id="PRU00169"/>
    </source>
</evidence>
<evidence type="ECO:0000259" key="6">
    <source>
        <dbReference type="PROSITE" id="PS50043"/>
    </source>
</evidence>
<dbReference type="InterPro" id="IPR058245">
    <property type="entry name" value="NreC/VraR/RcsB-like_REC"/>
</dbReference>
<evidence type="ECO:0000256" key="2">
    <source>
        <dbReference type="ARBA" id="ARBA00023015"/>
    </source>
</evidence>
<dbReference type="PRINTS" id="PR00038">
    <property type="entry name" value="HTHLUXR"/>
</dbReference>
<evidence type="ECO:0000256" key="4">
    <source>
        <dbReference type="ARBA" id="ARBA00023163"/>
    </source>
</evidence>